<evidence type="ECO:0000256" key="3">
    <source>
        <dbReference type="ARBA" id="ARBA00022741"/>
    </source>
</evidence>
<dbReference type="InterPro" id="IPR014223">
    <property type="entry name" value="ABC_CydC/D"/>
</dbReference>
<dbReference type="NCBIfam" id="TIGR02868">
    <property type="entry name" value="CydC"/>
    <property type="match status" value="1"/>
</dbReference>
<feature type="transmembrane region" description="Helical" evidence="7">
    <location>
        <begin position="41"/>
        <end position="60"/>
    </location>
</feature>
<feature type="transmembrane region" description="Helical" evidence="7">
    <location>
        <begin position="232"/>
        <end position="253"/>
    </location>
</feature>
<feature type="transmembrane region" description="Helical" evidence="7">
    <location>
        <begin position="7"/>
        <end position="35"/>
    </location>
</feature>
<dbReference type="AlphaFoldDB" id="A0A0B2JBE5"/>
<dbReference type="STRING" id="82374.NZ47_13975"/>
<evidence type="ECO:0000256" key="2">
    <source>
        <dbReference type="ARBA" id="ARBA00022692"/>
    </source>
</evidence>
<name>A0A0B2JBE5_9FIRM</name>
<keyword evidence="3" id="KW-0547">Nucleotide-binding</keyword>
<evidence type="ECO:0000256" key="4">
    <source>
        <dbReference type="ARBA" id="ARBA00022840"/>
    </source>
</evidence>
<dbReference type="SUPFAM" id="SSF90123">
    <property type="entry name" value="ABC transporter transmembrane region"/>
    <property type="match status" value="1"/>
</dbReference>
<feature type="domain" description="ABC transmembrane type-1" evidence="9">
    <location>
        <begin position="8"/>
        <end position="240"/>
    </location>
</feature>
<gene>
    <name evidence="10" type="ORF">NZ47_13975</name>
</gene>
<keyword evidence="11" id="KW-1185">Reference proteome</keyword>
<dbReference type="GO" id="GO:0034040">
    <property type="term" value="F:ATPase-coupled lipid transmembrane transporter activity"/>
    <property type="evidence" value="ECO:0007669"/>
    <property type="project" value="TreeGrafter"/>
</dbReference>
<dbReference type="Gene3D" id="3.40.50.300">
    <property type="entry name" value="P-loop containing nucleotide triphosphate hydrolases"/>
    <property type="match status" value="1"/>
</dbReference>
<evidence type="ECO:0000313" key="11">
    <source>
        <dbReference type="Proteomes" id="UP000030993"/>
    </source>
</evidence>
<sequence>MVGISNMLLMIAAGFLSGLTGIGLMGAAAWIISYATLQPPLYALTIGITSVRFFGLSRAATRYLMRLFSHQLAFKAYEQLQLLIYGAMCKQLPLRTGLPQQGQYLQQLSHDAETLRDTYIRWFLPIASTGLLTLCLTLWLQTISMPAACLLCFLYGLHLIIPAIMTRNTEENLHEASYRDKLVDYALGQDELITSGSMNSFIDGLDKAATTYSYAYTQVQLRQERIDTLLSLLRHVGFIIYICLLINALSLNLVEPRWLAVWVLLGMGLFNEFYNLASAVPHLHKAHEAAQRIFNTEDLASHDNQPVPASTILKTHDTTEAMLRGEYITFTYNEGAPKPTPVFAPLSFALSSGKMLAIRGDSGSGKTTLAQLLLKFWPVTTGELQLGDIAYKNWSTPGLRKYFSASIQPCHIFAESIRDNFTRLHPRITEEKIWYALNIAQLDDTVRRFPQQLDETLGENGHRLSGGQRNRLLTALAVASDAPYLILDEPTDGLDKYTAASLVDALIAHAHETQKALLIITHDEEIARKLPQEIHLTPPATH</sequence>
<dbReference type="GO" id="GO:0016887">
    <property type="term" value="F:ATP hydrolysis activity"/>
    <property type="evidence" value="ECO:0007669"/>
    <property type="project" value="InterPro"/>
</dbReference>
<evidence type="ECO:0000256" key="6">
    <source>
        <dbReference type="ARBA" id="ARBA00023136"/>
    </source>
</evidence>
<protein>
    <recommendedName>
        <fullName evidence="12">ABC transporter ATP-binding protein</fullName>
    </recommendedName>
</protein>
<dbReference type="GO" id="GO:0005886">
    <property type="term" value="C:plasma membrane"/>
    <property type="evidence" value="ECO:0007669"/>
    <property type="project" value="UniProtKB-SubCell"/>
</dbReference>
<dbReference type="InterPro" id="IPR003439">
    <property type="entry name" value="ABC_transporter-like_ATP-bd"/>
</dbReference>
<evidence type="ECO:0000313" key="10">
    <source>
        <dbReference type="EMBL" id="KHM45089.1"/>
    </source>
</evidence>
<dbReference type="SUPFAM" id="SSF52540">
    <property type="entry name" value="P-loop containing nucleoside triphosphate hydrolases"/>
    <property type="match status" value="1"/>
</dbReference>
<dbReference type="SMART" id="SM00382">
    <property type="entry name" value="AAA"/>
    <property type="match status" value="1"/>
</dbReference>
<reference evidence="10 11" key="1">
    <citation type="journal article" date="2013" name="PLoS ONE">
        <title>Identification and characterization of three novel lipases belonging to families II and V from Anaerovibrio lipolyticus 5ST.</title>
        <authorList>
            <person name="Prive F."/>
            <person name="Kaderbhai N.N."/>
            <person name="Girdwood S."/>
            <person name="Worgan H.J."/>
            <person name="Pinloche E."/>
            <person name="Scollan N.D."/>
            <person name="Huws S.A."/>
            <person name="Newbold C.J."/>
        </authorList>
    </citation>
    <scope>NUCLEOTIDE SEQUENCE [LARGE SCALE GENOMIC DNA]</scope>
    <source>
        <strain evidence="10 11">5S</strain>
    </source>
</reference>
<dbReference type="Proteomes" id="UP000030993">
    <property type="component" value="Unassembled WGS sequence"/>
</dbReference>
<evidence type="ECO:0008006" key="12">
    <source>
        <dbReference type="Google" id="ProtNLM"/>
    </source>
</evidence>
<comment type="caution">
    <text evidence="10">The sequence shown here is derived from an EMBL/GenBank/DDBJ whole genome shotgun (WGS) entry which is preliminary data.</text>
</comment>
<dbReference type="InterPro" id="IPR003593">
    <property type="entry name" value="AAA+_ATPase"/>
</dbReference>
<evidence type="ECO:0000256" key="5">
    <source>
        <dbReference type="ARBA" id="ARBA00022989"/>
    </source>
</evidence>
<dbReference type="PANTHER" id="PTHR24221">
    <property type="entry name" value="ATP-BINDING CASSETTE SUB-FAMILY B"/>
    <property type="match status" value="1"/>
</dbReference>
<feature type="domain" description="ABC transporter" evidence="8">
    <location>
        <begin position="323"/>
        <end position="539"/>
    </location>
</feature>
<dbReference type="InterPro" id="IPR039421">
    <property type="entry name" value="Type_1_exporter"/>
</dbReference>
<dbReference type="PROSITE" id="PS50893">
    <property type="entry name" value="ABC_TRANSPORTER_2"/>
    <property type="match status" value="1"/>
</dbReference>
<dbReference type="InterPro" id="IPR036640">
    <property type="entry name" value="ABC1_TM_sf"/>
</dbReference>
<proteinExistence type="predicted"/>
<keyword evidence="6 7" id="KW-0472">Membrane</keyword>
<dbReference type="GO" id="GO:0045454">
    <property type="term" value="P:cell redox homeostasis"/>
    <property type="evidence" value="ECO:0007669"/>
    <property type="project" value="InterPro"/>
</dbReference>
<dbReference type="PANTHER" id="PTHR24221:SF653">
    <property type="entry name" value="TRANSPORT ATP-BINDING PROTEIN CYDC"/>
    <property type="match status" value="1"/>
</dbReference>
<dbReference type="InterPro" id="IPR027417">
    <property type="entry name" value="P-loop_NTPase"/>
</dbReference>
<dbReference type="GO" id="GO:0140359">
    <property type="term" value="F:ABC-type transporter activity"/>
    <property type="evidence" value="ECO:0007669"/>
    <property type="project" value="InterPro"/>
</dbReference>
<evidence type="ECO:0000256" key="7">
    <source>
        <dbReference type="SAM" id="Phobius"/>
    </source>
</evidence>
<dbReference type="GO" id="GO:0005524">
    <property type="term" value="F:ATP binding"/>
    <property type="evidence" value="ECO:0007669"/>
    <property type="project" value="UniProtKB-KW"/>
</dbReference>
<dbReference type="InterPro" id="IPR011527">
    <property type="entry name" value="ABC1_TM_dom"/>
</dbReference>
<keyword evidence="4" id="KW-0067">ATP-binding</keyword>
<keyword evidence="5 7" id="KW-1133">Transmembrane helix</keyword>
<dbReference type="PROSITE" id="PS50929">
    <property type="entry name" value="ABC_TM1F"/>
    <property type="match status" value="1"/>
</dbReference>
<feature type="transmembrane region" description="Helical" evidence="7">
    <location>
        <begin position="145"/>
        <end position="165"/>
    </location>
</feature>
<accession>A0A0B2JBE5</accession>
<evidence type="ECO:0000259" key="9">
    <source>
        <dbReference type="PROSITE" id="PS50929"/>
    </source>
</evidence>
<comment type="subcellular location">
    <subcellularLocation>
        <location evidence="1">Cell membrane</location>
        <topology evidence="1">Multi-pass membrane protein</topology>
    </subcellularLocation>
</comment>
<feature type="transmembrane region" description="Helical" evidence="7">
    <location>
        <begin position="119"/>
        <end position="139"/>
    </location>
</feature>
<dbReference type="Gene3D" id="1.20.1560.10">
    <property type="entry name" value="ABC transporter type 1, transmembrane domain"/>
    <property type="match status" value="1"/>
</dbReference>
<keyword evidence="2 7" id="KW-0812">Transmembrane</keyword>
<dbReference type="EMBL" id="JSCE01000265">
    <property type="protein sequence ID" value="KHM45089.1"/>
    <property type="molecule type" value="Genomic_DNA"/>
</dbReference>
<dbReference type="Pfam" id="PF00005">
    <property type="entry name" value="ABC_tran"/>
    <property type="match status" value="1"/>
</dbReference>
<dbReference type="GO" id="GO:0034775">
    <property type="term" value="P:glutathione transmembrane transport"/>
    <property type="evidence" value="ECO:0007669"/>
    <property type="project" value="InterPro"/>
</dbReference>
<organism evidence="10 11">
    <name type="scientific">Anaerovibrio lipolyticus</name>
    <dbReference type="NCBI Taxonomy" id="82374"/>
    <lineage>
        <taxon>Bacteria</taxon>
        <taxon>Bacillati</taxon>
        <taxon>Bacillota</taxon>
        <taxon>Negativicutes</taxon>
        <taxon>Selenomonadales</taxon>
        <taxon>Selenomonadaceae</taxon>
        <taxon>Anaerovibrio</taxon>
    </lineage>
</organism>
<evidence type="ECO:0000256" key="1">
    <source>
        <dbReference type="ARBA" id="ARBA00004651"/>
    </source>
</evidence>
<feature type="transmembrane region" description="Helical" evidence="7">
    <location>
        <begin position="259"/>
        <end position="277"/>
    </location>
</feature>
<evidence type="ECO:0000259" key="8">
    <source>
        <dbReference type="PROSITE" id="PS50893"/>
    </source>
</evidence>